<evidence type="ECO:0000313" key="2">
    <source>
        <dbReference type="EMBL" id="MCC2127274.1"/>
    </source>
</evidence>
<dbReference type="PROSITE" id="PS50042">
    <property type="entry name" value="CNMP_BINDING_3"/>
    <property type="match status" value="1"/>
</dbReference>
<sequence>MKEKEKLIGELKQFPMLAQITDADMEDLLLLLKREDFPEGSRIIEENEEGDCMYLLLKGQVDVLKTTLYGEEYVCAKLNDSMHCVFGEIAMIDRDRRSATVLATTDCRTAVLSSEDFRAFCEKHPQAGCRLLMVISANLCRNLRKENENLLKVYSALVDEIENDR</sequence>
<gene>
    <name evidence="2" type="ORF">LKD36_13965</name>
</gene>
<dbReference type="Gene3D" id="2.60.120.10">
    <property type="entry name" value="Jelly Rolls"/>
    <property type="match status" value="1"/>
</dbReference>
<protein>
    <submittedName>
        <fullName evidence="2">Cyclic nucleotide-binding domain-containing protein</fullName>
    </submittedName>
</protein>
<dbReference type="InterPro" id="IPR018488">
    <property type="entry name" value="cNMP-bd_CS"/>
</dbReference>
<dbReference type="PANTHER" id="PTHR23011:SF28">
    <property type="entry name" value="CYCLIC NUCLEOTIDE-BINDING DOMAIN CONTAINING PROTEIN"/>
    <property type="match status" value="1"/>
</dbReference>
<evidence type="ECO:0000259" key="1">
    <source>
        <dbReference type="PROSITE" id="PS50042"/>
    </source>
</evidence>
<dbReference type="SMART" id="SM00100">
    <property type="entry name" value="cNMP"/>
    <property type="match status" value="1"/>
</dbReference>
<dbReference type="InterPro" id="IPR014710">
    <property type="entry name" value="RmlC-like_jellyroll"/>
</dbReference>
<dbReference type="InterPro" id="IPR000595">
    <property type="entry name" value="cNMP-bd_dom"/>
</dbReference>
<dbReference type="AlphaFoldDB" id="A0AAE3A9U8"/>
<evidence type="ECO:0000313" key="3">
    <source>
        <dbReference type="Proteomes" id="UP001198220"/>
    </source>
</evidence>
<dbReference type="RefSeq" id="WP_308459965.1">
    <property type="nucleotide sequence ID" value="NZ_JAJEPS010000017.1"/>
</dbReference>
<accession>A0AAE3A9U8</accession>
<dbReference type="Pfam" id="PF00027">
    <property type="entry name" value="cNMP_binding"/>
    <property type="match status" value="1"/>
</dbReference>
<dbReference type="PROSITE" id="PS00889">
    <property type="entry name" value="CNMP_BINDING_2"/>
    <property type="match status" value="1"/>
</dbReference>
<keyword evidence="3" id="KW-1185">Reference proteome</keyword>
<feature type="domain" description="Cyclic nucleotide-binding" evidence="1">
    <location>
        <begin position="16"/>
        <end position="118"/>
    </location>
</feature>
<dbReference type="CDD" id="cd00038">
    <property type="entry name" value="CAP_ED"/>
    <property type="match status" value="1"/>
</dbReference>
<dbReference type="PRINTS" id="PR00103">
    <property type="entry name" value="CAMPKINASE"/>
</dbReference>
<proteinExistence type="predicted"/>
<organism evidence="2 3">
    <name type="scientific">Hominiventricola filiformis</name>
    <dbReference type="NCBI Taxonomy" id="2885352"/>
    <lineage>
        <taxon>Bacteria</taxon>
        <taxon>Bacillati</taxon>
        <taxon>Bacillota</taxon>
        <taxon>Clostridia</taxon>
        <taxon>Lachnospirales</taxon>
        <taxon>Lachnospiraceae</taxon>
        <taxon>Hominiventricola</taxon>
    </lineage>
</organism>
<comment type="caution">
    <text evidence="2">The sequence shown here is derived from an EMBL/GenBank/DDBJ whole genome shotgun (WGS) entry which is preliminary data.</text>
</comment>
<reference evidence="2 3" key="1">
    <citation type="submission" date="2021-10" db="EMBL/GenBank/DDBJ databases">
        <title>Anaerobic single-cell dispensing facilitates the cultivation of human gut bacteria.</title>
        <authorList>
            <person name="Afrizal A."/>
        </authorList>
    </citation>
    <scope>NUCLEOTIDE SEQUENCE [LARGE SCALE GENOMIC DNA]</scope>
    <source>
        <strain evidence="2 3">CLA-AA-H276</strain>
    </source>
</reference>
<dbReference type="InterPro" id="IPR018490">
    <property type="entry name" value="cNMP-bd_dom_sf"/>
</dbReference>
<dbReference type="PANTHER" id="PTHR23011">
    <property type="entry name" value="CYCLIC NUCLEOTIDE-BINDING DOMAIN CONTAINING PROTEIN"/>
    <property type="match status" value="1"/>
</dbReference>
<dbReference type="Proteomes" id="UP001198220">
    <property type="component" value="Unassembled WGS sequence"/>
</dbReference>
<dbReference type="EMBL" id="JAJEPS010000017">
    <property type="protein sequence ID" value="MCC2127274.1"/>
    <property type="molecule type" value="Genomic_DNA"/>
</dbReference>
<name>A0AAE3A9U8_9FIRM</name>
<dbReference type="SUPFAM" id="SSF51206">
    <property type="entry name" value="cAMP-binding domain-like"/>
    <property type="match status" value="1"/>
</dbReference>